<keyword evidence="8 10" id="KW-0664">Pyridoxine biosynthesis</keyword>
<dbReference type="EC" id="1.1.1.262" evidence="10"/>
<dbReference type="Pfam" id="PF04166">
    <property type="entry name" value="PdxA"/>
    <property type="match status" value="1"/>
</dbReference>
<dbReference type="GO" id="GO:0005737">
    <property type="term" value="C:cytoplasm"/>
    <property type="evidence" value="ECO:0007669"/>
    <property type="project" value="UniProtKB-SubCell"/>
</dbReference>
<evidence type="ECO:0000313" key="12">
    <source>
        <dbReference type="Proteomes" id="UP000623958"/>
    </source>
</evidence>
<dbReference type="NCBIfam" id="TIGR00557">
    <property type="entry name" value="pdxA"/>
    <property type="match status" value="1"/>
</dbReference>
<evidence type="ECO:0000313" key="11">
    <source>
        <dbReference type="EMBL" id="GHH47387.1"/>
    </source>
</evidence>
<dbReference type="HAMAP" id="MF_00536">
    <property type="entry name" value="PdxA"/>
    <property type="match status" value="1"/>
</dbReference>
<keyword evidence="1 10" id="KW-0963">Cytoplasm</keyword>
<dbReference type="InterPro" id="IPR005255">
    <property type="entry name" value="PdxA_fam"/>
</dbReference>
<gene>
    <name evidence="10 11" type="primary">pdxA</name>
    <name evidence="11" type="ORF">GCM10009090_03760</name>
</gene>
<dbReference type="PANTHER" id="PTHR30004:SF5">
    <property type="entry name" value="4-HYDROXYTHREONINE-4-PHOSPHATE DEHYDROGENASE"/>
    <property type="match status" value="1"/>
</dbReference>
<keyword evidence="7 10" id="KW-0520">NAD</keyword>
<name>A0A919F4U0_9XANT</name>
<comment type="caution">
    <text evidence="11">The sequence shown here is derived from an EMBL/GenBank/DDBJ whole genome shotgun (WGS) entry which is preliminary data.</text>
</comment>
<evidence type="ECO:0000256" key="6">
    <source>
        <dbReference type="ARBA" id="ARBA00023002"/>
    </source>
</evidence>
<reference evidence="11" key="2">
    <citation type="submission" date="2020-09" db="EMBL/GenBank/DDBJ databases">
        <authorList>
            <person name="Sun Q."/>
            <person name="Ohkuma M."/>
        </authorList>
    </citation>
    <scope>NUCLEOTIDE SEQUENCE</scope>
    <source>
        <strain evidence="11">JCM 13306</strain>
    </source>
</reference>
<feature type="binding site" evidence="10">
    <location>
        <position position="205"/>
    </location>
    <ligand>
        <name>a divalent metal cation</name>
        <dbReference type="ChEBI" id="CHEBI:60240"/>
        <note>ligand shared between dimeric partners</note>
    </ligand>
</feature>
<dbReference type="GO" id="GO:0000287">
    <property type="term" value="F:magnesium ion binding"/>
    <property type="evidence" value="ECO:0007669"/>
    <property type="project" value="UniProtKB-UniRule"/>
</dbReference>
<evidence type="ECO:0000256" key="3">
    <source>
        <dbReference type="ARBA" id="ARBA00022833"/>
    </source>
</evidence>
<sequence>MKPALALVPGEPAGVGPELCVRLAQRPRPDCRLLAFADPDTLLAAAEALSLPLRLLPETEPAAAPGDLPLRAIRNAVPNTFGGTDPRNAPAVVAALDAASDACLRGELDGIVTGPTHKASINAAGIAYTGTTEHLAHRAGTDVVMMLANDIVRVALATTHLPLRAVPDAIDGALLERVLRIVHAAMREDFGIARPTIAVLGLNPHAGESGHMGREEIEVIEPVLAALRGRGMHLVGPLPADTAFLPGKLKGFDAVLAMYHDQGLPVLKYSGFEQAVNITLGLPYPRVAVDHGTALDLAGKGLADPSSLFAAVACCARIAAARKTSSLSQG</sequence>
<dbReference type="Gene3D" id="3.40.718.10">
    <property type="entry name" value="Isopropylmalate Dehydrogenase"/>
    <property type="match status" value="1"/>
</dbReference>
<evidence type="ECO:0000256" key="2">
    <source>
        <dbReference type="ARBA" id="ARBA00022723"/>
    </source>
</evidence>
<feature type="binding site" evidence="10">
    <location>
        <position position="132"/>
    </location>
    <ligand>
        <name>substrate</name>
    </ligand>
</feature>
<keyword evidence="3 10" id="KW-0862">Zinc</keyword>
<keyword evidence="4 10" id="KW-0460">Magnesium</keyword>
<evidence type="ECO:0000256" key="7">
    <source>
        <dbReference type="ARBA" id="ARBA00023027"/>
    </source>
</evidence>
<comment type="similarity">
    <text evidence="10">Belongs to the PdxA family.</text>
</comment>
<dbReference type="Proteomes" id="UP000623958">
    <property type="component" value="Unassembled WGS sequence"/>
</dbReference>
<dbReference type="GO" id="GO:0051287">
    <property type="term" value="F:NAD binding"/>
    <property type="evidence" value="ECO:0007669"/>
    <property type="project" value="InterPro"/>
</dbReference>
<dbReference type="GO" id="GO:0008270">
    <property type="term" value="F:zinc ion binding"/>
    <property type="evidence" value="ECO:0007669"/>
    <property type="project" value="UniProtKB-UniRule"/>
</dbReference>
<evidence type="ECO:0000256" key="9">
    <source>
        <dbReference type="ARBA" id="ARBA00023285"/>
    </source>
</evidence>
<dbReference type="AlphaFoldDB" id="A0A919F4U0"/>
<comment type="function">
    <text evidence="10">Catalyzes the NAD(P)-dependent oxidation of 4-(phosphooxy)-L-threonine (HTP) into 2-amino-3-oxo-4-(phosphooxy)butyric acid which spontaneously decarboxylates to form 3-amino-2-oxopropyl phosphate (AHAP).</text>
</comment>
<evidence type="ECO:0000256" key="10">
    <source>
        <dbReference type="HAMAP-Rule" id="MF_00536"/>
    </source>
</evidence>
<dbReference type="SUPFAM" id="SSF53659">
    <property type="entry name" value="Isocitrate/Isopropylmalate dehydrogenase-like"/>
    <property type="match status" value="1"/>
</dbReference>
<comment type="miscellaneous">
    <text evidence="10">The active site is located at the dimer interface.</text>
</comment>
<dbReference type="InterPro" id="IPR037510">
    <property type="entry name" value="PdxA"/>
</dbReference>
<feature type="binding site" evidence="10">
    <location>
        <position position="260"/>
    </location>
    <ligand>
        <name>a divalent metal cation</name>
        <dbReference type="ChEBI" id="CHEBI:60240"/>
        <note>ligand shared between dimeric partners</note>
    </ligand>
</feature>
<dbReference type="EMBL" id="BNBA01000002">
    <property type="protein sequence ID" value="GHH47387.1"/>
    <property type="molecule type" value="Genomic_DNA"/>
</dbReference>
<keyword evidence="5 10" id="KW-0521">NADP</keyword>
<accession>A0A919F4U0</accession>
<feature type="binding site" evidence="10">
    <location>
        <position position="160"/>
    </location>
    <ligand>
        <name>a divalent metal cation</name>
        <dbReference type="ChEBI" id="CHEBI:60240"/>
        <note>ligand shared between dimeric partners</note>
    </ligand>
</feature>
<comment type="subunit">
    <text evidence="10">Homodimer.</text>
</comment>
<evidence type="ECO:0000256" key="8">
    <source>
        <dbReference type="ARBA" id="ARBA00023096"/>
    </source>
</evidence>
<feature type="binding site" evidence="10">
    <location>
        <position position="268"/>
    </location>
    <ligand>
        <name>substrate</name>
    </ligand>
</feature>
<protein>
    <recommendedName>
        <fullName evidence="10">4-hydroxythreonine-4-phosphate dehydrogenase</fullName>
        <ecNumber evidence="10">1.1.1.262</ecNumber>
    </recommendedName>
    <alternativeName>
        <fullName evidence="10">4-(phosphohydroxy)-L-threonine dehydrogenase</fullName>
    </alternativeName>
</protein>
<keyword evidence="12" id="KW-1185">Reference proteome</keyword>
<comment type="pathway">
    <text evidence="10">Cofactor biosynthesis; pyridoxine 5'-phosphate biosynthesis; pyridoxine 5'-phosphate from D-erythrose 4-phosphate: step 4/5.</text>
</comment>
<keyword evidence="9 10" id="KW-0170">Cobalt</keyword>
<dbReference type="GO" id="GO:0042823">
    <property type="term" value="P:pyridoxal phosphate biosynthetic process"/>
    <property type="evidence" value="ECO:0007669"/>
    <property type="project" value="UniProtKB-UniRule"/>
</dbReference>
<reference evidence="11" key="1">
    <citation type="journal article" date="2014" name="Int. J. Syst. Evol. Microbiol.">
        <title>Complete genome sequence of Corynebacterium casei LMG S-19264T (=DSM 44701T), isolated from a smear-ripened cheese.</title>
        <authorList>
            <consortium name="US DOE Joint Genome Institute (JGI-PGF)"/>
            <person name="Walter F."/>
            <person name="Albersmeier A."/>
            <person name="Kalinowski J."/>
            <person name="Ruckert C."/>
        </authorList>
    </citation>
    <scope>NUCLEOTIDE SEQUENCE</scope>
    <source>
        <strain evidence="11">JCM 13306</strain>
    </source>
</reference>
<dbReference type="GO" id="GO:0008615">
    <property type="term" value="P:pyridoxine biosynthetic process"/>
    <property type="evidence" value="ECO:0007669"/>
    <property type="project" value="UniProtKB-UniRule"/>
</dbReference>
<feature type="binding site" evidence="10">
    <location>
        <position position="277"/>
    </location>
    <ligand>
        <name>substrate</name>
    </ligand>
</feature>
<keyword evidence="2 10" id="KW-0479">Metal-binding</keyword>
<evidence type="ECO:0000256" key="5">
    <source>
        <dbReference type="ARBA" id="ARBA00022857"/>
    </source>
</evidence>
<comment type="catalytic activity">
    <reaction evidence="10">
        <text>4-(phosphooxy)-L-threonine + NAD(+) = 3-amino-2-oxopropyl phosphate + CO2 + NADH</text>
        <dbReference type="Rhea" id="RHEA:32275"/>
        <dbReference type="ChEBI" id="CHEBI:16526"/>
        <dbReference type="ChEBI" id="CHEBI:57279"/>
        <dbReference type="ChEBI" id="CHEBI:57540"/>
        <dbReference type="ChEBI" id="CHEBI:57945"/>
        <dbReference type="ChEBI" id="CHEBI:58452"/>
        <dbReference type="EC" id="1.1.1.262"/>
    </reaction>
</comment>
<dbReference type="PANTHER" id="PTHR30004">
    <property type="entry name" value="4-HYDROXYTHREONINE-4-PHOSPHATE DEHYDROGENASE"/>
    <property type="match status" value="1"/>
</dbReference>
<evidence type="ECO:0000256" key="4">
    <source>
        <dbReference type="ARBA" id="ARBA00022842"/>
    </source>
</evidence>
<evidence type="ECO:0000256" key="1">
    <source>
        <dbReference type="ARBA" id="ARBA00022490"/>
    </source>
</evidence>
<proteinExistence type="inferred from homology"/>
<feature type="binding site" evidence="10">
    <location>
        <position position="286"/>
    </location>
    <ligand>
        <name>substrate</name>
    </ligand>
</feature>
<dbReference type="GO" id="GO:0050897">
    <property type="term" value="F:cobalt ion binding"/>
    <property type="evidence" value="ECO:0007669"/>
    <property type="project" value="UniProtKB-UniRule"/>
</dbReference>
<comment type="subcellular location">
    <subcellularLocation>
        <location evidence="10">Cytoplasm</location>
    </subcellularLocation>
</comment>
<dbReference type="GO" id="GO:0050570">
    <property type="term" value="F:4-hydroxythreonine-4-phosphate dehydrogenase activity"/>
    <property type="evidence" value="ECO:0007669"/>
    <property type="project" value="UniProtKB-UniRule"/>
</dbReference>
<dbReference type="RefSeq" id="WP_434026289.1">
    <property type="nucleotide sequence ID" value="NZ_BNBA01000002.1"/>
</dbReference>
<organism evidence="11 12">
    <name type="scientific">Xanthomonas boreopolis</name>
    <dbReference type="NCBI Taxonomy" id="86183"/>
    <lineage>
        <taxon>Bacteria</taxon>
        <taxon>Pseudomonadati</taxon>
        <taxon>Pseudomonadota</taxon>
        <taxon>Gammaproteobacteria</taxon>
        <taxon>Lysobacterales</taxon>
        <taxon>Lysobacteraceae</taxon>
        <taxon>Xanthomonas</taxon>
    </lineage>
</organism>
<comment type="caution">
    <text evidence="10">Lacks conserved residue(s) required for the propagation of feature annotation.</text>
</comment>
<keyword evidence="6 10" id="KW-0560">Oxidoreductase</keyword>
<comment type="cofactor">
    <cofactor evidence="10">
        <name>Zn(2+)</name>
        <dbReference type="ChEBI" id="CHEBI:29105"/>
    </cofactor>
    <cofactor evidence="10">
        <name>Mg(2+)</name>
        <dbReference type="ChEBI" id="CHEBI:18420"/>
    </cofactor>
    <cofactor evidence="10">
        <name>Co(2+)</name>
        <dbReference type="ChEBI" id="CHEBI:48828"/>
    </cofactor>
    <text evidence="10">Binds 1 divalent metal cation per subunit. Can use ions such as Zn(2+), Mg(2+) or Co(2+).</text>
</comment>